<protein>
    <submittedName>
        <fullName evidence="2">Uncharacterized protein</fullName>
    </submittedName>
</protein>
<evidence type="ECO:0000313" key="2">
    <source>
        <dbReference type="EMBL" id="CAB4150367.1"/>
    </source>
</evidence>
<dbReference type="EMBL" id="LR796544">
    <property type="protein sequence ID" value="CAB4150367.1"/>
    <property type="molecule type" value="Genomic_DNA"/>
</dbReference>
<accession>A0A6J5MWU7</accession>
<keyword evidence="1" id="KW-1133">Transmembrane helix</keyword>
<evidence type="ECO:0000256" key="1">
    <source>
        <dbReference type="SAM" id="Phobius"/>
    </source>
</evidence>
<reference evidence="2" key="1">
    <citation type="submission" date="2020-04" db="EMBL/GenBank/DDBJ databases">
        <authorList>
            <person name="Chiriac C."/>
            <person name="Salcher M."/>
            <person name="Ghai R."/>
            <person name="Kavagutti S V."/>
        </authorList>
    </citation>
    <scope>NUCLEOTIDE SEQUENCE</scope>
</reference>
<sequence>MLKLTHSKGRLNLGLAGGAILGAAIPIIATIATGGLAAVSLPLWIALGGAVSGLFAGNVELKSSTERMLDRDAKQTVRNDD</sequence>
<name>A0A6J5MWU7_9CAUD</name>
<feature type="transmembrane region" description="Helical" evidence="1">
    <location>
        <begin position="12"/>
        <end position="37"/>
    </location>
</feature>
<proteinExistence type="predicted"/>
<feature type="transmembrane region" description="Helical" evidence="1">
    <location>
        <begin position="43"/>
        <end position="61"/>
    </location>
</feature>
<keyword evidence="1" id="KW-0812">Transmembrane</keyword>
<gene>
    <name evidence="2" type="ORF">UFOVP567_21</name>
</gene>
<organism evidence="2">
    <name type="scientific">uncultured Caudovirales phage</name>
    <dbReference type="NCBI Taxonomy" id="2100421"/>
    <lineage>
        <taxon>Viruses</taxon>
        <taxon>Duplodnaviria</taxon>
        <taxon>Heunggongvirae</taxon>
        <taxon>Uroviricota</taxon>
        <taxon>Caudoviricetes</taxon>
        <taxon>Peduoviridae</taxon>
        <taxon>Maltschvirus</taxon>
        <taxon>Maltschvirus maltsch</taxon>
    </lineage>
</organism>
<keyword evidence="1" id="KW-0472">Membrane</keyword>